<dbReference type="Gene3D" id="3.40.190.290">
    <property type="match status" value="1"/>
</dbReference>
<dbReference type="InterPro" id="IPR005119">
    <property type="entry name" value="LysR_subst-bd"/>
</dbReference>
<proteinExistence type="inferred from homology"/>
<dbReference type="Pfam" id="PF03466">
    <property type="entry name" value="LysR_substrate"/>
    <property type="match status" value="1"/>
</dbReference>
<dbReference type="GO" id="GO:0043565">
    <property type="term" value="F:sequence-specific DNA binding"/>
    <property type="evidence" value="ECO:0007669"/>
    <property type="project" value="TreeGrafter"/>
</dbReference>
<dbReference type="PROSITE" id="PS50931">
    <property type="entry name" value="HTH_LYSR"/>
    <property type="match status" value="1"/>
</dbReference>
<feature type="domain" description="HTH lysR-type" evidence="5">
    <location>
        <begin position="1"/>
        <end position="59"/>
    </location>
</feature>
<protein>
    <submittedName>
        <fullName evidence="6">LysR family transcriptional regulator</fullName>
    </submittedName>
</protein>
<dbReference type="AlphaFoldDB" id="A0A431WRD6"/>
<dbReference type="EMBL" id="RXNU01000008">
    <property type="protein sequence ID" value="RTR37997.1"/>
    <property type="molecule type" value="Genomic_DNA"/>
</dbReference>
<evidence type="ECO:0000256" key="3">
    <source>
        <dbReference type="ARBA" id="ARBA00023125"/>
    </source>
</evidence>
<dbReference type="PANTHER" id="PTHR30537:SF5">
    <property type="entry name" value="HTH-TYPE TRANSCRIPTIONAL ACTIVATOR TTDR-RELATED"/>
    <property type="match status" value="1"/>
</dbReference>
<dbReference type="Proteomes" id="UP000267448">
    <property type="component" value="Unassembled WGS sequence"/>
</dbReference>
<name>A0A431WRD6_9GAMM</name>
<accession>A0A431WRD6</accession>
<dbReference type="FunFam" id="1.10.10.10:FF:000001">
    <property type="entry name" value="LysR family transcriptional regulator"/>
    <property type="match status" value="1"/>
</dbReference>
<evidence type="ECO:0000313" key="7">
    <source>
        <dbReference type="Proteomes" id="UP000267448"/>
    </source>
</evidence>
<dbReference type="InterPro" id="IPR000847">
    <property type="entry name" value="LysR_HTH_N"/>
</dbReference>
<dbReference type="GO" id="GO:0006351">
    <property type="term" value="P:DNA-templated transcription"/>
    <property type="evidence" value="ECO:0007669"/>
    <property type="project" value="TreeGrafter"/>
</dbReference>
<dbReference type="RefSeq" id="WP_126521168.1">
    <property type="nucleotide sequence ID" value="NZ_RXNU01000008.1"/>
</dbReference>
<evidence type="ECO:0000256" key="1">
    <source>
        <dbReference type="ARBA" id="ARBA00009437"/>
    </source>
</evidence>
<keyword evidence="3" id="KW-0238">DNA-binding</keyword>
<dbReference type="GO" id="GO:0003700">
    <property type="term" value="F:DNA-binding transcription factor activity"/>
    <property type="evidence" value="ECO:0007669"/>
    <property type="project" value="InterPro"/>
</dbReference>
<evidence type="ECO:0000259" key="5">
    <source>
        <dbReference type="PROSITE" id="PS50931"/>
    </source>
</evidence>
<dbReference type="InterPro" id="IPR036390">
    <property type="entry name" value="WH_DNA-bd_sf"/>
</dbReference>
<dbReference type="CDD" id="cd08422">
    <property type="entry name" value="PBP2_CrgA_like"/>
    <property type="match status" value="1"/>
</dbReference>
<sequence>MDKLRGMVIFREVARKNSFSKAAESLQLANSAVSRYVTELEQWLNVKLLYRTTRSLTVTEEGKLYLEKIEDILDRVDLLENLAVKSQQELRGTLRLTAPSFWGAFVLKPLMVEFMSLHPKVKIHSLFLNRKVSLIEEGYDLAVRIGNLPSSGLIARKVSSIKLKLAAAPSYLEQYGTPEQAYELRHHECLIDTVPDHQTKWPFVEDKKNISVAVEGKMFSNDPELLRDLALSGLGIVYLPEFFIDPYLKTGELVELLPHQSQTAAPVNLIFPPNKQMNPALRTFIDMIADRLK</sequence>
<keyword evidence="7" id="KW-1185">Reference proteome</keyword>
<evidence type="ECO:0000256" key="4">
    <source>
        <dbReference type="ARBA" id="ARBA00023163"/>
    </source>
</evidence>
<dbReference type="OrthoDB" id="9786526at2"/>
<comment type="similarity">
    <text evidence="1">Belongs to the LysR transcriptional regulatory family.</text>
</comment>
<dbReference type="InterPro" id="IPR058163">
    <property type="entry name" value="LysR-type_TF_proteobact-type"/>
</dbReference>
<comment type="caution">
    <text evidence="6">The sequence shown here is derived from an EMBL/GenBank/DDBJ whole genome shotgun (WGS) entry which is preliminary data.</text>
</comment>
<dbReference type="SUPFAM" id="SSF46785">
    <property type="entry name" value="Winged helix' DNA-binding domain"/>
    <property type="match status" value="1"/>
</dbReference>
<dbReference type="PANTHER" id="PTHR30537">
    <property type="entry name" value="HTH-TYPE TRANSCRIPTIONAL REGULATOR"/>
    <property type="match status" value="1"/>
</dbReference>
<evidence type="ECO:0000256" key="2">
    <source>
        <dbReference type="ARBA" id="ARBA00023015"/>
    </source>
</evidence>
<dbReference type="InterPro" id="IPR036388">
    <property type="entry name" value="WH-like_DNA-bd_sf"/>
</dbReference>
<dbReference type="Pfam" id="PF00126">
    <property type="entry name" value="HTH_1"/>
    <property type="match status" value="1"/>
</dbReference>
<keyword evidence="2" id="KW-0805">Transcription regulation</keyword>
<reference evidence="6 7" key="1">
    <citation type="submission" date="2018-12" db="EMBL/GenBank/DDBJ databases">
        <authorList>
            <person name="Yu L."/>
        </authorList>
    </citation>
    <scope>NUCLEOTIDE SEQUENCE [LARGE SCALE GENOMIC DNA]</scope>
    <source>
        <strain evidence="6 7">HAW-EB2</strain>
    </source>
</reference>
<evidence type="ECO:0000313" key="6">
    <source>
        <dbReference type="EMBL" id="RTR37997.1"/>
    </source>
</evidence>
<dbReference type="Gene3D" id="1.10.10.10">
    <property type="entry name" value="Winged helix-like DNA-binding domain superfamily/Winged helix DNA-binding domain"/>
    <property type="match status" value="1"/>
</dbReference>
<organism evidence="6 7">
    <name type="scientific">Shewanella canadensis</name>
    <dbReference type="NCBI Taxonomy" id="271096"/>
    <lineage>
        <taxon>Bacteria</taxon>
        <taxon>Pseudomonadati</taxon>
        <taxon>Pseudomonadota</taxon>
        <taxon>Gammaproteobacteria</taxon>
        <taxon>Alteromonadales</taxon>
        <taxon>Shewanellaceae</taxon>
        <taxon>Shewanella</taxon>
    </lineage>
</organism>
<dbReference type="SUPFAM" id="SSF53850">
    <property type="entry name" value="Periplasmic binding protein-like II"/>
    <property type="match status" value="1"/>
</dbReference>
<keyword evidence="4" id="KW-0804">Transcription</keyword>
<gene>
    <name evidence="6" type="ORF">EKG38_15645</name>
</gene>